<reference evidence="1 2" key="1">
    <citation type="journal article" date="2016" name="Nat. Commun.">
        <title>Thousands of microbial genomes shed light on interconnected biogeochemical processes in an aquifer system.</title>
        <authorList>
            <person name="Anantharaman K."/>
            <person name="Brown C.T."/>
            <person name="Hug L.A."/>
            <person name="Sharon I."/>
            <person name="Castelle C.J."/>
            <person name="Probst A.J."/>
            <person name="Thomas B.C."/>
            <person name="Singh A."/>
            <person name="Wilkins M.J."/>
            <person name="Karaoz U."/>
            <person name="Brodie E.L."/>
            <person name="Williams K.H."/>
            <person name="Hubbard S.S."/>
            <person name="Banfield J.F."/>
        </authorList>
    </citation>
    <scope>NUCLEOTIDE SEQUENCE [LARGE SCALE GENOMIC DNA]</scope>
</reference>
<name>A0A1G1V284_9BACT</name>
<gene>
    <name evidence="1" type="ORF">A2782_04320</name>
</gene>
<dbReference type="AlphaFoldDB" id="A0A1G1V284"/>
<evidence type="ECO:0000313" key="1">
    <source>
        <dbReference type="EMBL" id="OGY09483.1"/>
    </source>
</evidence>
<dbReference type="InterPro" id="IPR019270">
    <property type="entry name" value="DUF2283"/>
</dbReference>
<dbReference type="Pfam" id="PF10049">
    <property type="entry name" value="DUF2283"/>
    <property type="match status" value="1"/>
</dbReference>
<accession>A0A1G1V284</accession>
<proteinExistence type="predicted"/>
<dbReference type="EMBL" id="MHBW01000009">
    <property type="protein sequence ID" value="OGY09483.1"/>
    <property type="molecule type" value="Genomic_DNA"/>
</dbReference>
<comment type="caution">
    <text evidence="1">The sequence shown here is derived from an EMBL/GenBank/DDBJ whole genome shotgun (WGS) entry which is preliminary data.</text>
</comment>
<sequence>MAKHTINKGIYYEPEDDVLNIWFSQKKIDHAEETKEGMIVHFTKGGEPVYIEVLFASKLIKDIGKSLPKKLKKEIFASA</sequence>
<dbReference type="Proteomes" id="UP000177967">
    <property type="component" value="Unassembled WGS sequence"/>
</dbReference>
<dbReference type="STRING" id="1797513.A2782_04320"/>
<organism evidence="1 2">
    <name type="scientific">Candidatus Blackburnbacteria bacterium RIFCSPHIGHO2_01_FULL_43_15b</name>
    <dbReference type="NCBI Taxonomy" id="1797513"/>
    <lineage>
        <taxon>Bacteria</taxon>
        <taxon>Candidatus Blackburniibacteriota</taxon>
    </lineage>
</organism>
<evidence type="ECO:0000313" key="2">
    <source>
        <dbReference type="Proteomes" id="UP000177967"/>
    </source>
</evidence>
<protein>
    <recommendedName>
        <fullName evidence="3">DUF2283 domain-containing protein</fullName>
    </recommendedName>
</protein>
<evidence type="ECO:0008006" key="3">
    <source>
        <dbReference type="Google" id="ProtNLM"/>
    </source>
</evidence>